<dbReference type="EMBL" id="AHKC01001252">
    <property type="protein sequence ID" value="EKF39402.1"/>
    <property type="molecule type" value="Genomic_DNA"/>
</dbReference>
<dbReference type="AlphaFoldDB" id="K2PEK6"/>
<protein>
    <submittedName>
        <fullName evidence="1">Protein kinase, putative</fullName>
    </submittedName>
</protein>
<name>K2PEK6_TRYCR</name>
<keyword evidence="1" id="KW-0418">Kinase</keyword>
<reference evidence="1 2" key="1">
    <citation type="journal article" date="2012" name="BMC Genomics">
        <title>Comparative genomic analysis of human infective Trypanosoma cruzi lineages with the bat-restricted subspecies T. cruzi marinkellei.</title>
        <authorList>
            <person name="Franzen O."/>
            <person name="Talavera-Lopez C."/>
            <person name="Ochaya S."/>
            <person name="Butler C.E."/>
            <person name="Messenger L.A."/>
            <person name="Lewis M.D."/>
            <person name="Llewellyn M.S."/>
            <person name="Marinkelle C.J."/>
            <person name="Tyler K.M."/>
            <person name="Miles M.A."/>
            <person name="Andersson B."/>
        </authorList>
    </citation>
    <scope>NUCLEOTIDE SEQUENCE [LARGE SCALE GENOMIC DNA]</scope>
    <source>
        <strain evidence="1 2">B7</strain>
    </source>
</reference>
<dbReference type="OrthoDB" id="245077at2759"/>
<gene>
    <name evidence="1" type="ORF">MOQ_000373</name>
</gene>
<evidence type="ECO:0000313" key="2">
    <source>
        <dbReference type="Proteomes" id="UP000007350"/>
    </source>
</evidence>
<keyword evidence="2" id="KW-1185">Reference proteome</keyword>
<organism evidence="1 2">
    <name type="scientific">Trypanosoma cruzi marinkellei</name>
    <dbReference type="NCBI Taxonomy" id="85056"/>
    <lineage>
        <taxon>Eukaryota</taxon>
        <taxon>Discoba</taxon>
        <taxon>Euglenozoa</taxon>
        <taxon>Kinetoplastea</taxon>
        <taxon>Metakinetoplastina</taxon>
        <taxon>Trypanosomatida</taxon>
        <taxon>Trypanosomatidae</taxon>
        <taxon>Trypanosoma</taxon>
        <taxon>Schizotrypanum</taxon>
    </lineage>
</organism>
<sequence length="537" mass="59754">MGDLSRFGNEDLTRGKRAREDAIAITLTADNIHTGVAEGEEKEYSIRNSPQMATPNDPSAYYLNVRQVVFCVLQEHASEAALLTREKLVSSLCDACDTVAHQVPLEAPLDIEMLRKSVQKCLQGANWADLDHTRLDVIAENLTSRLAKVVPKLPLPILAGEEVVVEAQASSSRPAKRPRKGMSLNAVLQTYRFGGDESQENNVKKWRGGIFPTPPPLPSVFPESAVCCVNCVTFRNLPTKYYEPEGMKRQLDTICRRIPNAFFLNVYCIPGEGSAVVSFNSKETAAAVMFMVNSANVISNAGNDVNLPKVNVIAATESHQQLLWGPLVEQVKKLEEQWRAWHAKYAANPPYMIRQAWSRANSKQLQLEQELLQLTSNEKSGIGAETVGVTATPPSEEQLRKKLKILQDRLECKKIIDQAEGQMRELYGDACTQYLTAGSMEATYSTSKANVSNHRRLLFITDLPCRLDDAEVLQFIQIIGLQPVHIWRDPTNETAICVELPSVGHVFAVLRQLDGSGMRFCGAFFSRDRVVDAERVR</sequence>
<keyword evidence="1" id="KW-0808">Transferase</keyword>
<accession>K2PEK6</accession>
<proteinExistence type="predicted"/>
<comment type="caution">
    <text evidence="1">The sequence shown here is derived from an EMBL/GenBank/DDBJ whole genome shotgun (WGS) entry which is preliminary data.</text>
</comment>
<evidence type="ECO:0000313" key="1">
    <source>
        <dbReference type="EMBL" id="EKF39402.1"/>
    </source>
</evidence>
<dbReference type="GO" id="GO:0016301">
    <property type="term" value="F:kinase activity"/>
    <property type="evidence" value="ECO:0007669"/>
    <property type="project" value="UniProtKB-KW"/>
</dbReference>
<dbReference type="Proteomes" id="UP000007350">
    <property type="component" value="Unassembled WGS sequence"/>
</dbReference>